<reference evidence="6" key="1">
    <citation type="journal article" date="2014" name="Int. J. Syst. Evol. Microbiol.">
        <title>Complete genome sequence of Corynebacterium casei LMG S-19264T (=DSM 44701T), isolated from a smear-ripened cheese.</title>
        <authorList>
            <consortium name="US DOE Joint Genome Institute (JGI-PGF)"/>
            <person name="Walter F."/>
            <person name="Albersmeier A."/>
            <person name="Kalinowski J."/>
            <person name="Ruckert C."/>
        </authorList>
    </citation>
    <scope>NUCLEOTIDE SEQUENCE</scope>
    <source>
        <strain evidence="6">CGMCC 4.5737</strain>
    </source>
</reference>
<comment type="caution">
    <text evidence="6">The sequence shown here is derived from an EMBL/GenBank/DDBJ whole genome shotgun (WGS) entry which is preliminary data.</text>
</comment>
<proteinExistence type="predicted"/>
<dbReference type="AlphaFoldDB" id="A0A8J3FUX3"/>
<dbReference type="EMBL" id="BMMK01000017">
    <property type="protein sequence ID" value="GGM62944.1"/>
    <property type="molecule type" value="Genomic_DNA"/>
</dbReference>
<keyword evidence="7" id="KW-1185">Reference proteome</keyword>
<name>A0A8J3FUX3_9PSEU</name>
<dbReference type="Gene3D" id="2.60.40.420">
    <property type="entry name" value="Cupredoxins - blue copper proteins"/>
    <property type="match status" value="3"/>
</dbReference>
<dbReference type="PANTHER" id="PTHR11709">
    <property type="entry name" value="MULTI-COPPER OXIDASE"/>
    <property type="match status" value="1"/>
</dbReference>
<dbReference type="PANTHER" id="PTHR11709:SF518">
    <property type="entry name" value="MULTICOPPER OXIDASE"/>
    <property type="match status" value="1"/>
</dbReference>
<dbReference type="InterPro" id="IPR002355">
    <property type="entry name" value="Cu_oxidase_Cu_BS"/>
</dbReference>
<evidence type="ECO:0000259" key="4">
    <source>
        <dbReference type="Pfam" id="PF07731"/>
    </source>
</evidence>
<evidence type="ECO:0000256" key="2">
    <source>
        <dbReference type="ARBA" id="ARBA00023002"/>
    </source>
</evidence>
<evidence type="ECO:0000259" key="3">
    <source>
        <dbReference type="Pfam" id="PF00394"/>
    </source>
</evidence>
<dbReference type="GO" id="GO:0016491">
    <property type="term" value="F:oxidoreductase activity"/>
    <property type="evidence" value="ECO:0007669"/>
    <property type="project" value="UniProtKB-KW"/>
</dbReference>
<dbReference type="SUPFAM" id="SSF49503">
    <property type="entry name" value="Cupredoxins"/>
    <property type="match status" value="3"/>
</dbReference>
<dbReference type="CDD" id="cd13853">
    <property type="entry name" value="CuRO_1_Tth-MCO_like"/>
    <property type="match status" value="1"/>
</dbReference>
<dbReference type="InterPro" id="IPR045087">
    <property type="entry name" value="Cu-oxidase_fam"/>
</dbReference>
<sequence length="561" mass="62114">MVLNRRGFLGAVGAAAAAGLASSSSGLTDLVLADGGRGAAGEQLRELPFLRSEGGLLDVGLTIHPQRLQIGDREVFVHTYNGMLPGPGLRFRPGDKLRINLINNMLPLGVPLNAPPPACAVRPPEEEDAPPLEPPPHPLECIPEMINHIAEGETVIQMNMTTNIHTHGLQVSPNDPADNIFLKLSPGHSHQYEYEIPDDHPAGLFWYHPHHHGSTTHQSWEGLTAPMIVEGDIDEVPELADIADRTIVLSTLWINQDGSTPSAVIIPTGGQMPFTTVPAVPTEMLFLMNGQLGPEIDIRPGETQRWRVLNSDPHEFMWFEVKDHELYQIGQDGIPFGTPRTVRSIMLPPANRAELVIRGGQPGRYRVIGKAYDQGHPGGARPEKELGTLVVAGPPANGRIPQRLVEPPKMPDLPVAAHREFRFKGDISGRRGLGVRFWIDGVAFDPDRIDTRVRAGTVEEWTWINEDIFQHPIHVHVNPFQVIDVQGISEGDTSWQTDPNIWWDTFRLPPFGRVTIRTYFRPDIPGRNVYPSKTVYHCHILHHEDNGMMGVLLIDPPEGRS</sequence>
<keyword evidence="2" id="KW-0560">Oxidoreductase</keyword>
<dbReference type="Pfam" id="PF00394">
    <property type="entry name" value="Cu-oxidase"/>
    <property type="match status" value="1"/>
</dbReference>
<evidence type="ECO:0000313" key="7">
    <source>
        <dbReference type="Proteomes" id="UP000637578"/>
    </source>
</evidence>
<dbReference type="InterPro" id="IPR011707">
    <property type="entry name" value="Cu-oxidase-like_N"/>
</dbReference>
<dbReference type="Pfam" id="PF07732">
    <property type="entry name" value="Cu-oxidase_3"/>
    <property type="match status" value="1"/>
</dbReference>
<dbReference type="PROSITE" id="PS00080">
    <property type="entry name" value="MULTICOPPER_OXIDASE2"/>
    <property type="match status" value="1"/>
</dbReference>
<dbReference type="PROSITE" id="PS51318">
    <property type="entry name" value="TAT"/>
    <property type="match status" value="1"/>
</dbReference>
<dbReference type="InterPro" id="IPR019546">
    <property type="entry name" value="TAT_signal_bac_arc"/>
</dbReference>
<dbReference type="InterPro" id="IPR001117">
    <property type="entry name" value="Cu-oxidase_2nd"/>
</dbReference>
<feature type="domain" description="Plastocyanin-like" evidence="5">
    <location>
        <begin position="158"/>
        <end position="231"/>
    </location>
</feature>
<accession>A0A8J3FUX3</accession>
<reference evidence="6" key="2">
    <citation type="submission" date="2020-09" db="EMBL/GenBank/DDBJ databases">
        <authorList>
            <person name="Sun Q."/>
            <person name="Zhou Y."/>
        </authorList>
    </citation>
    <scope>NUCLEOTIDE SEQUENCE</scope>
    <source>
        <strain evidence="6">CGMCC 4.5737</strain>
    </source>
</reference>
<dbReference type="NCBIfam" id="TIGR01409">
    <property type="entry name" value="TAT_signal_seq"/>
    <property type="match status" value="1"/>
</dbReference>
<dbReference type="CDD" id="cd13900">
    <property type="entry name" value="CuRO_3_Tth-MCO_like"/>
    <property type="match status" value="1"/>
</dbReference>
<gene>
    <name evidence="6" type="ORF">GCM10012275_37040</name>
</gene>
<evidence type="ECO:0000259" key="5">
    <source>
        <dbReference type="Pfam" id="PF07732"/>
    </source>
</evidence>
<evidence type="ECO:0000256" key="1">
    <source>
        <dbReference type="ARBA" id="ARBA00022723"/>
    </source>
</evidence>
<dbReference type="RefSeq" id="WP_189059328.1">
    <property type="nucleotide sequence ID" value="NZ_BMMK01000017.1"/>
</dbReference>
<protein>
    <submittedName>
        <fullName evidence="6">Uncharacterized protein</fullName>
    </submittedName>
</protein>
<feature type="domain" description="Plastocyanin-like" evidence="3">
    <location>
        <begin position="286"/>
        <end position="367"/>
    </location>
</feature>
<dbReference type="InterPro" id="IPR006311">
    <property type="entry name" value="TAT_signal"/>
</dbReference>
<dbReference type="Pfam" id="PF07731">
    <property type="entry name" value="Cu-oxidase_2"/>
    <property type="match status" value="1"/>
</dbReference>
<feature type="domain" description="Plastocyanin-like" evidence="4">
    <location>
        <begin position="436"/>
        <end position="556"/>
    </location>
</feature>
<dbReference type="InterPro" id="IPR011706">
    <property type="entry name" value="Cu-oxidase_C"/>
</dbReference>
<evidence type="ECO:0000313" key="6">
    <source>
        <dbReference type="EMBL" id="GGM62944.1"/>
    </source>
</evidence>
<organism evidence="6 7">
    <name type="scientific">Longimycelium tulufanense</name>
    <dbReference type="NCBI Taxonomy" id="907463"/>
    <lineage>
        <taxon>Bacteria</taxon>
        <taxon>Bacillati</taxon>
        <taxon>Actinomycetota</taxon>
        <taxon>Actinomycetes</taxon>
        <taxon>Pseudonocardiales</taxon>
        <taxon>Pseudonocardiaceae</taxon>
        <taxon>Longimycelium</taxon>
    </lineage>
</organism>
<dbReference type="GO" id="GO:0005507">
    <property type="term" value="F:copper ion binding"/>
    <property type="evidence" value="ECO:0007669"/>
    <property type="project" value="InterPro"/>
</dbReference>
<dbReference type="Proteomes" id="UP000637578">
    <property type="component" value="Unassembled WGS sequence"/>
</dbReference>
<keyword evidence="1" id="KW-0479">Metal-binding</keyword>
<dbReference type="InterPro" id="IPR008972">
    <property type="entry name" value="Cupredoxin"/>
</dbReference>